<dbReference type="Proteomes" id="UP000000603">
    <property type="component" value="Chromosome"/>
</dbReference>
<dbReference type="PROSITE" id="PS50977">
    <property type="entry name" value="HTH_TETR_2"/>
    <property type="match status" value="1"/>
</dbReference>
<evidence type="ECO:0000313" key="4">
    <source>
        <dbReference type="EMBL" id="AAT82391.1"/>
    </source>
</evidence>
<keyword evidence="1 2" id="KW-0238">DNA-binding</keyword>
<dbReference type="RefSeq" id="WP_002515116.1">
    <property type="nucleotide sequence ID" value="NC_006085.1"/>
</dbReference>
<dbReference type="GeneID" id="92856619"/>
<dbReference type="EMBL" id="AE017283">
    <property type="protein sequence ID" value="AAT82391.1"/>
    <property type="molecule type" value="Genomic_DNA"/>
</dbReference>
<dbReference type="Pfam" id="PF17940">
    <property type="entry name" value="TetR_C_31"/>
    <property type="match status" value="1"/>
</dbReference>
<dbReference type="Gene3D" id="1.10.357.10">
    <property type="entry name" value="Tetracycline Repressor, domain 2"/>
    <property type="match status" value="1"/>
</dbReference>
<dbReference type="SUPFAM" id="SSF46689">
    <property type="entry name" value="Homeodomain-like"/>
    <property type="match status" value="1"/>
</dbReference>
<name>Q6AA25_CUTAK</name>
<dbReference type="HOGENOM" id="CLU_069356_21_3_11"/>
<evidence type="ECO:0000256" key="2">
    <source>
        <dbReference type="PROSITE-ProRule" id="PRU00335"/>
    </source>
</evidence>
<dbReference type="eggNOG" id="COG1309">
    <property type="taxonomic scope" value="Bacteria"/>
</dbReference>
<dbReference type="KEGG" id="pac:PPA0635"/>
<sequence>MVQRMTAKGHHRRQKLIRSAASLLNSGGPSAVTMRAAARMADLSPSSTVYYFDDHEELLAEAAKLNIRAWAHIAETIADEAENHRLKTGVDDVIEYLIRAMITRPAPLLGHYLELISAGDNETISNAYHAGRGRLNNAISRILAVANLPYPAELVIAVIDGGIVTALSEGRDPHATVEVLLRQLISLPTHKAPMSQAPPTTD</sequence>
<evidence type="ECO:0000259" key="3">
    <source>
        <dbReference type="PROSITE" id="PS50977"/>
    </source>
</evidence>
<dbReference type="InterPro" id="IPR041583">
    <property type="entry name" value="TetR_C_31"/>
</dbReference>
<dbReference type="GO" id="GO:0003677">
    <property type="term" value="F:DNA binding"/>
    <property type="evidence" value="ECO:0007669"/>
    <property type="project" value="UniProtKB-UniRule"/>
</dbReference>
<dbReference type="AlphaFoldDB" id="Q6AA25"/>
<gene>
    <name evidence="4" type="ordered locus">PPA0635</name>
</gene>
<organism evidence="4 5">
    <name type="scientific">Cutibacterium acnes (strain DSM 16379 / KPA171202)</name>
    <name type="common">Propionibacterium acnes</name>
    <dbReference type="NCBI Taxonomy" id="267747"/>
    <lineage>
        <taxon>Bacteria</taxon>
        <taxon>Bacillati</taxon>
        <taxon>Actinomycetota</taxon>
        <taxon>Actinomycetes</taxon>
        <taxon>Propionibacteriales</taxon>
        <taxon>Propionibacteriaceae</taxon>
        <taxon>Cutibacterium</taxon>
    </lineage>
</organism>
<dbReference type="InterPro" id="IPR001647">
    <property type="entry name" value="HTH_TetR"/>
</dbReference>
<feature type="DNA-binding region" description="H-T-H motif" evidence="2">
    <location>
        <begin position="33"/>
        <end position="52"/>
    </location>
</feature>
<protein>
    <submittedName>
        <fullName evidence="4">Regulator</fullName>
    </submittedName>
</protein>
<dbReference type="EnsemblBacteria" id="AAT82391">
    <property type="protein sequence ID" value="AAT82391"/>
    <property type="gene ID" value="PPA0635"/>
</dbReference>
<proteinExistence type="predicted"/>
<evidence type="ECO:0000256" key="1">
    <source>
        <dbReference type="ARBA" id="ARBA00023125"/>
    </source>
</evidence>
<accession>Q6AA25</accession>
<feature type="domain" description="HTH tetR-type" evidence="3">
    <location>
        <begin position="10"/>
        <end position="70"/>
    </location>
</feature>
<reference evidence="4 5" key="1">
    <citation type="journal article" date="2004" name="Science">
        <title>The complete genome sequence of Propionibacterium acnes, a commensal of human skin.</title>
        <authorList>
            <person name="Bruggemann H."/>
            <person name="Henne A."/>
            <person name="Hoster F."/>
            <person name="Liesegang H."/>
            <person name="Wiezer A."/>
            <person name="Strittmatter A."/>
            <person name="Hujer S."/>
            <person name="Durre P."/>
            <person name="Gottschalk G."/>
        </authorList>
    </citation>
    <scope>NUCLEOTIDE SEQUENCE [LARGE SCALE GENOMIC DNA]</scope>
    <source>
        <strain evidence="5">DSM 16379 / KPA171202</strain>
    </source>
</reference>
<evidence type="ECO:0000313" key="5">
    <source>
        <dbReference type="Proteomes" id="UP000000603"/>
    </source>
</evidence>
<dbReference type="InterPro" id="IPR009057">
    <property type="entry name" value="Homeodomain-like_sf"/>
</dbReference>
<dbReference type="Pfam" id="PF00440">
    <property type="entry name" value="TetR_N"/>
    <property type="match status" value="1"/>
</dbReference>